<organism evidence="5 6">
    <name type="scientific">Haloferax profundi</name>
    <dbReference type="NCBI Taxonomy" id="1544718"/>
    <lineage>
        <taxon>Archaea</taxon>
        <taxon>Methanobacteriati</taxon>
        <taxon>Methanobacteriota</taxon>
        <taxon>Stenosarchaea group</taxon>
        <taxon>Halobacteria</taxon>
        <taxon>Halobacteriales</taxon>
        <taxon>Haloferacaceae</taxon>
        <taxon>Haloferax</taxon>
    </lineage>
</organism>
<dbReference type="RefSeq" id="WP_058570584.1">
    <property type="nucleotide sequence ID" value="NZ_LOPV01000010.1"/>
</dbReference>
<dbReference type="CDD" id="cd02440">
    <property type="entry name" value="AdoMet_MTases"/>
    <property type="match status" value="1"/>
</dbReference>
<keyword evidence="3" id="KW-0949">S-adenosyl-L-methionine</keyword>
<dbReference type="Proteomes" id="UP000053157">
    <property type="component" value="Unassembled WGS sequence"/>
</dbReference>
<evidence type="ECO:0000313" key="6">
    <source>
        <dbReference type="Proteomes" id="UP000053157"/>
    </source>
</evidence>
<dbReference type="GO" id="GO:0032259">
    <property type="term" value="P:methylation"/>
    <property type="evidence" value="ECO:0007669"/>
    <property type="project" value="UniProtKB-KW"/>
</dbReference>
<dbReference type="Pfam" id="PF08241">
    <property type="entry name" value="Methyltransf_11"/>
    <property type="match status" value="1"/>
</dbReference>
<evidence type="ECO:0000256" key="3">
    <source>
        <dbReference type="ARBA" id="ARBA00022691"/>
    </source>
</evidence>
<proteinExistence type="predicted"/>
<accession>A0A0W1SWS4</accession>
<name>A0A0W1SWS4_9EURY</name>
<dbReference type="OrthoDB" id="302307at2157"/>
<feature type="domain" description="Methyltransferase type 11" evidence="4">
    <location>
        <begin position="42"/>
        <end position="133"/>
    </location>
</feature>
<dbReference type="EMBL" id="LOPV01000010">
    <property type="protein sequence ID" value="KTG30909.1"/>
    <property type="molecule type" value="Genomic_DNA"/>
</dbReference>
<dbReference type="PANTHER" id="PTHR43591">
    <property type="entry name" value="METHYLTRANSFERASE"/>
    <property type="match status" value="1"/>
</dbReference>
<dbReference type="PANTHER" id="PTHR43591:SF110">
    <property type="entry name" value="RHODANESE DOMAIN-CONTAINING PROTEIN"/>
    <property type="match status" value="1"/>
</dbReference>
<dbReference type="InterPro" id="IPR029063">
    <property type="entry name" value="SAM-dependent_MTases_sf"/>
</dbReference>
<keyword evidence="1 5" id="KW-0489">Methyltransferase</keyword>
<gene>
    <name evidence="5" type="ORF">AUR66_05620</name>
</gene>
<dbReference type="Gene3D" id="3.40.50.150">
    <property type="entry name" value="Vaccinia Virus protein VP39"/>
    <property type="match status" value="1"/>
</dbReference>
<keyword evidence="6" id="KW-1185">Reference proteome</keyword>
<comment type="caution">
    <text evidence="5">The sequence shown here is derived from an EMBL/GenBank/DDBJ whole genome shotgun (WGS) entry which is preliminary data.</text>
</comment>
<sequence>MGFHTFDADAAAKLDDPARYRYVSREELLSFLGPGSEDVVADLGSGTGFFTDDVAPYVDELHAVDVQEEMHDFYREKGAPENVAFVTADVASLPFDDDYLDGAFSTMTYHEFATDDAMAELARVVRPGGTVVVVDWSTAGEGQAGPPTDERFGLADAIDAFESVGFTVTHGETRRETFVCVARR</sequence>
<dbReference type="PROSITE" id="PS01184">
    <property type="entry name" value="UBIE_2"/>
    <property type="match status" value="1"/>
</dbReference>
<dbReference type="InterPro" id="IPR013216">
    <property type="entry name" value="Methyltransf_11"/>
</dbReference>
<dbReference type="AlphaFoldDB" id="A0A0W1SWS4"/>
<dbReference type="SUPFAM" id="SSF53335">
    <property type="entry name" value="S-adenosyl-L-methionine-dependent methyltransferases"/>
    <property type="match status" value="1"/>
</dbReference>
<evidence type="ECO:0000256" key="2">
    <source>
        <dbReference type="ARBA" id="ARBA00022679"/>
    </source>
</evidence>
<protein>
    <submittedName>
        <fullName evidence="5">SAM-dependent methyltransferase</fullName>
    </submittedName>
</protein>
<dbReference type="GO" id="GO:0008757">
    <property type="term" value="F:S-adenosylmethionine-dependent methyltransferase activity"/>
    <property type="evidence" value="ECO:0007669"/>
    <property type="project" value="InterPro"/>
</dbReference>
<evidence type="ECO:0000313" key="5">
    <source>
        <dbReference type="EMBL" id="KTG30909.1"/>
    </source>
</evidence>
<reference evidence="5 6" key="1">
    <citation type="submission" date="2015-12" db="EMBL/GenBank/DDBJ databases">
        <title>Haloferax profundi sp. nov. isolated from the Discovery deep brine-seawater interface in the Red Sea.</title>
        <authorList>
            <person name="Zhang G."/>
            <person name="Stingl U."/>
            <person name="Rashid M."/>
        </authorList>
    </citation>
    <scope>NUCLEOTIDE SEQUENCE [LARGE SCALE GENOMIC DNA]</scope>
    <source>
        <strain evidence="5 6">SB29</strain>
    </source>
</reference>
<dbReference type="InterPro" id="IPR023576">
    <property type="entry name" value="UbiE/COQ5_MeTrFase_CS"/>
</dbReference>
<evidence type="ECO:0000259" key="4">
    <source>
        <dbReference type="Pfam" id="PF08241"/>
    </source>
</evidence>
<evidence type="ECO:0000256" key="1">
    <source>
        <dbReference type="ARBA" id="ARBA00022603"/>
    </source>
</evidence>
<keyword evidence="2 5" id="KW-0808">Transferase</keyword>